<dbReference type="AlphaFoldDB" id="A0A1X7ANS6"/>
<feature type="compositionally biased region" description="Low complexity" evidence="1">
    <location>
        <begin position="265"/>
        <end position="279"/>
    </location>
</feature>
<sequence length="307" mass="35118">MHLDLRINNDARSRSNPIASPYRADMTLCCITDFGGRRRKVSGCCYSDGEQQIELSCHHVVPNSRLQAYWNAHLANGHLECSRKFLDQMWRCIGDYSVRHHGSTVDASRLVQRLVQERIEFDQDGLVPDGLDAFGELFSYMPGNMFMGPSASSRCCRRGDDPLCEFEKNAWVVIGYQPYRILWDLNETIQDYLITPTAERASTISNLLTIVVQKREPYAMDRHHWLLKRRTYRLKVDYDAIARCGSNARDRDNLRSLILRSDSLDSLSSQSSDASSGLDTPPPSPVKERVTRRSGRRSHCKGTERLE</sequence>
<evidence type="ECO:0000313" key="2">
    <source>
        <dbReference type="EMBL" id="SMA49782.1"/>
    </source>
</evidence>
<dbReference type="Proteomes" id="UP000196573">
    <property type="component" value="Unassembled WGS sequence"/>
</dbReference>
<organism evidence="2 3">
    <name type="scientific">Parendozoicomonas haliclonae</name>
    <dbReference type="NCBI Taxonomy" id="1960125"/>
    <lineage>
        <taxon>Bacteria</taxon>
        <taxon>Pseudomonadati</taxon>
        <taxon>Pseudomonadota</taxon>
        <taxon>Gammaproteobacteria</taxon>
        <taxon>Oceanospirillales</taxon>
        <taxon>Endozoicomonadaceae</taxon>
        <taxon>Parendozoicomonas</taxon>
    </lineage>
</organism>
<dbReference type="OrthoDB" id="535891at2"/>
<feature type="region of interest" description="Disordered" evidence="1">
    <location>
        <begin position="265"/>
        <end position="307"/>
    </location>
</feature>
<accession>A0A1X7ANS6</accession>
<evidence type="ECO:0000313" key="3">
    <source>
        <dbReference type="Proteomes" id="UP000196573"/>
    </source>
</evidence>
<dbReference type="RefSeq" id="WP_087112237.1">
    <property type="nucleotide sequence ID" value="NZ_CBCSCN010000011.1"/>
</dbReference>
<protein>
    <submittedName>
        <fullName evidence="2">Uncharacterized protein</fullName>
    </submittedName>
</protein>
<evidence type="ECO:0000256" key="1">
    <source>
        <dbReference type="SAM" id="MobiDB-lite"/>
    </source>
</evidence>
<gene>
    <name evidence="2" type="ORF">EHSB41UT_03571</name>
</gene>
<proteinExistence type="predicted"/>
<name>A0A1X7ANS6_9GAMM</name>
<dbReference type="EMBL" id="FWPT01000009">
    <property type="protein sequence ID" value="SMA49782.1"/>
    <property type="molecule type" value="Genomic_DNA"/>
</dbReference>
<reference evidence="2 3" key="1">
    <citation type="submission" date="2017-03" db="EMBL/GenBank/DDBJ databases">
        <authorList>
            <person name="Afonso C.L."/>
            <person name="Miller P.J."/>
            <person name="Scott M.A."/>
            <person name="Spackman E."/>
            <person name="Goraichik I."/>
            <person name="Dimitrov K.M."/>
            <person name="Suarez D.L."/>
            <person name="Swayne D.E."/>
        </authorList>
    </citation>
    <scope>NUCLEOTIDE SEQUENCE [LARGE SCALE GENOMIC DNA]</scope>
    <source>
        <strain evidence="2">SB41UT1</strain>
    </source>
</reference>
<keyword evidence="3" id="KW-1185">Reference proteome</keyword>